<evidence type="ECO:0000256" key="1">
    <source>
        <dbReference type="ARBA" id="ARBA00004651"/>
    </source>
</evidence>
<evidence type="ECO:0000256" key="6">
    <source>
        <dbReference type="ARBA" id="ARBA00023040"/>
    </source>
</evidence>
<accession>A0AAV7NMJ8</accession>
<evidence type="ECO:0000256" key="7">
    <source>
        <dbReference type="ARBA" id="ARBA00023130"/>
    </source>
</evidence>
<keyword evidence="10 12" id="KW-0675">Receptor</keyword>
<dbReference type="InterPro" id="IPR000276">
    <property type="entry name" value="GPCR_Rhodpsn"/>
</dbReference>
<comment type="subcellular location">
    <subcellularLocation>
        <location evidence="1">Cell membrane</location>
        <topology evidence="1">Multi-pass membrane protein</topology>
    </subcellularLocation>
</comment>
<comment type="caution">
    <text evidence="15">The sequence shown here is derived from an EMBL/GenBank/DDBJ whole genome shotgun (WGS) entry which is preliminary data.</text>
</comment>
<dbReference type="PANTHER" id="PTHR24237:SF7">
    <property type="entry name" value="G-PROTEIN COUPLED RECEPTOR 183"/>
    <property type="match status" value="1"/>
</dbReference>
<evidence type="ECO:0000256" key="3">
    <source>
        <dbReference type="ARBA" id="ARBA00022692"/>
    </source>
</evidence>
<evidence type="ECO:0000313" key="15">
    <source>
        <dbReference type="EMBL" id="KAJ1116334.1"/>
    </source>
</evidence>
<dbReference type="PRINTS" id="PR01157">
    <property type="entry name" value="P2YPURNOCPTR"/>
</dbReference>
<dbReference type="Gene3D" id="1.20.1070.10">
    <property type="entry name" value="Rhodopsin 7-helix transmembrane proteins"/>
    <property type="match status" value="1"/>
</dbReference>
<dbReference type="Proteomes" id="UP001066276">
    <property type="component" value="Chromosome 8"/>
</dbReference>
<protein>
    <recommendedName>
        <fullName evidence="14">G-protein coupled receptors family 1 profile domain-containing protein</fullName>
    </recommendedName>
</protein>
<dbReference type="GO" id="GO:0002312">
    <property type="term" value="P:B cell activation involved in immune response"/>
    <property type="evidence" value="ECO:0007669"/>
    <property type="project" value="TreeGrafter"/>
</dbReference>
<keyword evidence="11 12" id="KW-0807">Transducer</keyword>
<keyword evidence="16" id="KW-1185">Reference proteome</keyword>
<evidence type="ECO:0000256" key="5">
    <source>
        <dbReference type="ARBA" id="ARBA00022989"/>
    </source>
</evidence>
<dbReference type="SUPFAM" id="SSF81321">
    <property type="entry name" value="Family A G protein-coupled receptor-like"/>
    <property type="match status" value="1"/>
</dbReference>
<dbReference type="PANTHER" id="PTHR24237">
    <property type="entry name" value="G-PROTEIN COUPLED RECEPTOR"/>
    <property type="match status" value="1"/>
</dbReference>
<feature type="domain" description="G-protein coupled receptors family 1 profile" evidence="14">
    <location>
        <begin position="64"/>
        <end position="290"/>
    </location>
</feature>
<reference evidence="15" key="1">
    <citation type="journal article" date="2022" name="bioRxiv">
        <title>Sequencing and chromosome-scale assembly of the giantPleurodeles waltlgenome.</title>
        <authorList>
            <person name="Brown T."/>
            <person name="Elewa A."/>
            <person name="Iarovenko S."/>
            <person name="Subramanian E."/>
            <person name="Araus A.J."/>
            <person name="Petzold A."/>
            <person name="Susuki M."/>
            <person name="Suzuki K.-i.T."/>
            <person name="Hayashi T."/>
            <person name="Toyoda A."/>
            <person name="Oliveira C."/>
            <person name="Osipova E."/>
            <person name="Leigh N.D."/>
            <person name="Simon A."/>
            <person name="Yun M.H."/>
        </authorList>
    </citation>
    <scope>NUCLEOTIDE SEQUENCE</scope>
    <source>
        <strain evidence="15">20211129_DDA</strain>
        <tissue evidence="15">Liver</tissue>
    </source>
</reference>
<dbReference type="GO" id="GO:0004930">
    <property type="term" value="F:G protein-coupled receptor activity"/>
    <property type="evidence" value="ECO:0007669"/>
    <property type="project" value="UniProtKB-KW"/>
</dbReference>
<dbReference type="EMBL" id="JANPWB010000012">
    <property type="protein sequence ID" value="KAJ1116334.1"/>
    <property type="molecule type" value="Genomic_DNA"/>
</dbReference>
<keyword evidence="8 13" id="KW-0472">Membrane</keyword>
<evidence type="ECO:0000256" key="8">
    <source>
        <dbReference type="ARBA" id="ARBA00023136"/>
    </source>
</evidence>
<evidence type="ECO:0000256" key="4">
    <source>
        <dbReference type="ARBA" id="ARBA00022859"/>
    </source>
</evidence>
<dbReference type="PRINTS" id="PR00237">
    <property type="entry name" value="GPCRRHODOPSN"/>
</dbReference>
<keyword evidence="6 12" id="KW-0297">G-protein coupled receptor</keyword>
<feature type="transmembrane region" description="Helical" evidence="13">
    <location>
        <begin position="229"/>
        <end position="250"/>
    </location>
</feature>
<evidence type="ECO:0000256" key="10">
    <source>
        <dbReference type="ARBA" id="ARBA00023170"/>
    </source>
</evidence>
<feature type="transmembrane region" description="Helical" evidence="13">
    <location>
        <begin position="134"/>
        <end position="152"/>
    </location>
</feature>
<evidence type="ECO:0000256" key="12">
    <source>
        <dbReference type="RuleBase" id="RU000688"/>
    </source>
</evidence>
<feature type="transmembrane region" description="Helical" evidence="13">
    <location>
        <begin position="270"/>
        <end position="293"/>
    </location>
</feature>
<keyword evidence="9" id="KW-1015">Disulfide bond</keyword>
<dbReference type="GO" id="GO:0005886">
    <property type="term" value="C:plasma membrane"/>
    <property type="evidence" value="ECO:0007669"/>
    <property type="project" value="UniProtKB-SubCell"/>
</dbReference>
<keyword evidence="5 13" id="KW-1133">Transmembrane helix</keyword>
<name>A0AAV7NMJ8_PLEWA</name>
<feature type="transmembrane region" description="Helical" evidence="13">
    <location>
        <begin position="103"/>
        <end position="122"/>
    </location>
</feature>
<dbReference type="Pfam" id="PF00001">
    <property type="entry name" value="7tm_1"/>
    <property type="match status" value="1"/>
</dbReference>
<keyword evidence="3 12" id="KW-0812">Transmembrane</keyword>
<sequence>MINVCINASGCKDGYMNHVSGPRNRDIRTASFIITKQDSTAEWLQLSLRQPWYRIIQPTRLKHVISALPTRILYYALGFDWPFGEAFCRITSFFFYINTYAGVNFMTCLSVDRFFAVVYPFRYNKLRRVRNAKYICFLGWFIVFMQTGPLLLQEMSKDVGGHVTCMEYPNFETIPHLPLMLLGACFMGYILPLVIILFCYVRISNKLCQAAKDNPLTEKSGSNKKAINTIILVIVVFLLCFSPYHVAIIQHMVKKLVYEPTCLQQQNFQIAMHITVCLMNLNSCLDPLVYFFACKGYKRRVMKLLRRQISISVSSAARPTPDESSRDVVETHLMMVSSNGSRKY</sequence>
<evidence type="ECO:0000259" key="14">
    <source>
        <dbReference type="PROSITE" id="PS50262"/>
    </source>
</evidence>
<keyword evidence="4" id="KW-0391">Immunity</keyword>
<dbReference type="PROSITE" id="PS50262">
    <property type="entry name" value="G_PROTEIN_RECEP_F1_2"/>
    <property type="match status" value="1"/>
</dbReference>
<gene>
    <name evidence="15" type="ORF">NDU88_004549</name>
</gene>
<evidence type="ECO:0000256" key="11">
    <source>
        <dbReference type="ARBA" id="ARBA00023224"/>
    </source>
</evidence>
<evidence type="ECO:0000256" key="13">
    <source>
        <dbReference type="SAM" id="Phobius"/>
    </source>
</evidence>
<dbReference type="InterPro" id="IPR017452">
    <property type="entry name" value="GPCR_Rhodpsn_7TM"/>
</dbReference>
<evidence type="ECO:0000256" key="9">
    <source>
        <dbReference type="ARBA" id="ARBA00023157"/>
    </source>
</evidence>
<dbReference type="GO" id="GO:0002250">
    <property type="term" value="P:adaptive immune response"/>
    <property type="evidence" value="ECO:0007669"/>
    <property type="project" value="UniProtKB-KW"/>
</dbReference>
<keyword evidence="7" id="KW-1064">Adaptive immunity</keyword>
<proteinExistence type="inferred from homology"/>
<keyword evidence="2" id="KW-1003">Cell membrane</keyword>
<organism evidence="15 16">
    <name type="scientific">Pleurodeles waltl</name>
    <name type="common">Iberian ribbed newt</name>
    <dbReference type="NCBI Taxonomy" id="8319"/>
    <lineage>
        <taxon>Eukaryota</taxon>
        <taxon>Metazoa</taxon>
        <taxon>Chordata</taxon>
        <taxon>Craniata</taxon>
        <taxon>Vertebrata</taxon>
        <taxon>Euteleostomi</taxon>
        <taxon>Amphibia</taxon>
        <taxon>Batrachia</taxon>
        <taxon>Caudata</taxon>
        <taxon>Salamandroidea</taxon>
        <taxon>Salamandridae</taxon>
        <taxon>Pleurodelinae</taxon>
        <taxon>Pleurodeles</taxon>
    </lineage>
</organism>
<dbReference type="AlphaFoldDB" id="A0AAV7NMJ8"/>
<evidence type="ECO:0000256" key="2">
    <source>
        <dbReference type="ARBA" id="ARBA00022475"/>
    </source>
</evidence>
<evidence type="ECO:0000313" key="16">
    <source>
        <dbReference type="Proteomes" id="UP001066276"/>
    </source>
</evidence>
<dbReference type="FunFam" id="1.20.1070.10:FF:000017">
    <property type="entry name" value="lysophosphatidic acid receptor 4"/>
    <property type="match status" value="1"/>
</dbReference>
<dbReference type="GO" id="GO:0008142">
    <property type="term" value="F:oxysterol binding"/>
    <property type="evidence" value="ECO:0007669"/>
    <property type="project" value="InterPro"/>
</dbReference>
<comment type="similarity">
    <text evidence="12">Belongs to the G-protein coupled receptor 1 family.</text>
</comment>
<feature type="transmembrane region" description="Helical" evidence="13">
    <location>
        <begin position="179"/>
        <end position="201"/>
    </location>
</feature>
<dbReference type="PROSITE" id="PS00237">
    <property type="entry name" value="G_PROTEIN_RECEP_F1_1"/>
    <property type="match status" value="1"/>
</dbReference>
<dbReference type="InterPro" id="IPR047160">
    <property type="entry name" value="GP183-like"/>
</dbReference>